<protein>
    <submittedName>
        <fullName evidence="3">Kinesin motor domain-containing protein</fullName>
    </submittedName>
</protein>
<sequence length="82" mass="9208">MKRSFLNSRRSSGTASAAVSGSFSTAAPRVRVRRTMAEREAFLQRLGKPKWVVVRRSAPDETFHSVDECIVLLHCIGILEYL</sequence>
<gene>
    <name evidence="1" type="ORF">GPUH_LOCUS15223</name>
</gene>
<dbReference type="Proteomes" id="UP000271098">
    <property type="component" value="Unassembled WGS sequence"/>
</dbReference>
<keyword evidence="2" id="KW-1185">Reference proteome</keyword>
<reference evidence="1 2" key="2">
    <citation type="submission" date="2018-11" db="EMBL/GenBank/DDBJ databases">
        <authorList>
            <consortium name="Pathogen Informatics"/>
        </authorList>
    </citation>
    <scope>NUCLEOTIDE SEQUENCE [LARGE SCALE GENOMIC DNA]</scope>
</reference>
<name>A0A183E2N0_9BILA</name>
<proteinExistence type="predicted"/>
<dbReference type="AlphaFoldDB" id="A0A183E2N0"/>
<organism evidence="3">
    <name type="scientific">Gongylonema pulchrum</name>
    <dbReference type="NCBI Taxonomy" id="637853"/>
    <lineage>
        <taxon>Eukaryota</taxon>
        <taxon>Metazoa</taxon>
        <taxon>Ecdysozoa</taxon>
        <taxon>Nematoda</taxon>
        <taxon>Chromadorea</taxon>
        <taxon>Rhabditida</taxon>
        <taxon>Spirurina</taxon>
        <taxon>Spiruromorpha</taxon>
        <taxon>Spiruroidea</taxon>
        <taxon>Gongylonematidae</taxon>
        <taxon>Gongylonema</taxon>
    </lineage>
</organism>
<reference evidence="3" key="1">
    <citation type="submission" date="2016-06" db="UniProtKB">
        <authorList>
            <consortium name="WormBaseParasite"/>
        </authorList>
    </citation>
    <scope>IDENTIFICATION</scope>
</reference>
<dbReference type="WBParaSite" id="GPUH_0001524101-mRNA-1">
    <property type="protein sequence ID" value="GPUH_0001524101-mRNA-1"/>
    <property type="gene ID" value="GPUH_0001524101"/>
</dbReference>
<evidence type="ECO:0000313" key="3">
    <source>
        <dbReference type="WBParaSite" id="GPUH_0001524101-mRNA-1"/>
    </source>
</evidence>
<accession>A0A183E2N0</accession>
<dbReference type="EMBL" id="UYRT01082176">
    <property type="protein sequence ID" value="VDN25597.1"/>
    <property type="molecule type" value="Genomic_DNA"/>
</dbReference>
<evidence type="ECO:0000313" key="1">
    <source>
        <dbReference type="EMBL" id="VDN25597.1"/>
    </source>
</evidence>
<evidence type="ECO:0000313" key="2">
    <source>
        <dbReference type="Proteomes" id="UP000271098"/>
    </source>
</evidence>